<gene>
    <name evidence="4" type="ORF">SAMN04488103_107107</name>
</gene>
<dbReference type="PRINTS" id="PR00313">
    <property type="entry name" value="CABNDNGRPT"/>
</dbReference>
<reference evidence="4 5" key="1">
    <citation type="submission" date="2016-10" db="EMBL/GenBank/DDBJ databases">
        <authorList>
            <person name="de Groot N.N."/>
        </authorList>
    </citation>
    <scope>NUCLEOTIDE SEQUENCE [LARGE SCALE GENOMIC DNA]</scope>
    <source>
        <strain evidence="4 5">DSM 3857</strain>
    </source>
</reference>
<dbReference type="GO" id="GO:0005509">
    <property type="term" value="F:calcium ion binding"/>
    <property type="evidence" value="ECO:0007669"/>
    <property type="project" value="InterPro"/>
</dbReference>
<dbReference type="InterPro" id="IPR050557">
    <property type="entry name" value="RTX_toxin/Mannuronan_C5-epim"/>
</dbReference>
<dbReference type="InterPro" id="IPR011049">
    <property type="entry name" value="Serralysin-like_metalloprot_C"/>
</dbReference>
<feature type="region of interest" description="Disordered" evidence="3">
    <location>
        <begin position="229"/>
        <end position="252"/>
    </location>
</feature>
<feature type="region of interest" description="Disordered" evidence="3">
    <location>
        <begin position="174"/>
        <end position="214"/>
    </location>
</feature>
<dbReference type="EMBL" id="FOCE01000007">
    <property type="protein sequence ID" value="SEN74423.1"/>
    <property type="molecule type" value="Genomic_DNA"/>
</dbReference>
<dbReference type="InterPro" id="IPR018511">
    <property type="entry name" value="Hemolysin-typ_Ca-bd_CS"/>
</dbReference>
<organism evidence="4 5">
    <name type="scientific">Gemmobacter aquatilis</name>
    <dbReference type="NCBI Taxonomy" id="933059"/>
    <lineage>
        <taxon>Bacteria</taxon>
        <taxon>Pseudomonadati</taxon>
        <taxon>Pseudomonadota</taxon>
        <taxon>Alphaproteobacteria</taxon>
        <taxon>Rhodobacterales</taxon>
        <taxon>Paracoccaceae</taxon>
        <taxon>Gemmobacter</taxon>
    </lineage>
</organism>
<dbReference type="Gene3D" id="2.150.10.10">
    <property type="entry name" value="Serralysin-like metalloprotease, C-terminal"/>
    <property type="match status" value="2"/>
</dbReference>
<dbReference type="STRING" id="933059.SAMN04488103_107107"/>
<sequence>MRIIDETVANDLSGNSNIYTPITDLTSIPGAQIGEIDVNGSTQAYAHVSLSSFTDYDTFRTDLTAGEKYRLVFTPDDESKFYANAVAWAQDASGSDSELIMNLIGSGSTYINGSLYSEVFQVAASGAHYFSFQLGVSSSVLLNPVIAQLGYTLTLERIGPKLITGTADPERLVGSDGSDRITGLGGNDTLLGNDGRDTLDGGAGSDVQDGGSGKDVLLGLGGNDRLLGGDSDDRLGGGKGADTLDGGAGHDRLTGGTGADTFRFADTPTAANADEITDFNLRADHIALARQAFTAFASTGNLESSAFVQGSAAQTADQHIIYNRANGQIFYDADGVGGADQVLIATVTAGLNLTADDFLIY</sequence>
<proteinExistence type="predicted"/>
<evidence type="ECO:0000256" key="1">
    <source>
        <dbReference type="ARBA" id="ARBA00004613"/>
    </source>
</evidence>
<comment type="subcellular location">
    <subcellularLocation>
        <location evidence="1">Secreted</location>
    </subcellularLocation>
</comment>
<dbReference type="PROSITE" id="PS00330">
    <property type="entry name" value="HEMOLYSIN_CALCIUM"/>
    <property type="match status" value="2"/>
</dbReference>
<evidence type="ECO:0000256" key="3">
    <source>
        <dbReference type="SAM" id="MobiDB-lite"/>
    </source>
</evidence>
<dbReference type="OrthoDB" id="5380561at2"/>
<dbReference type="PANTHER" id="PTHR38340:SF1">
    <property type="entry name" value="S-LAYER PROTEIN"/>
    <property type="match status" value="1"/>
</dbReference>
<evidence type="ECO:0000313" key="4">
    <source>
        <dbReference type="EMBL" id="SEN74423.1"/>
    </source>
</evidence>
<dbReference type="PANTHER" id="PTHR38340">
    <property type="entry name" value="S-LAYER PROTEIN"/>
    <property type="match status" value="1"/>
</dbReference>
<evidence type="ECO:0000256" key="2">
    <source>
        <dbReference type="ARBA" id="ARBA00022525"/>
    </source>
</evidence>
<dbReference type="RefSeq" id="WP_091302062.1">
    <property type="nucleotide sequence ID" value="NZ_FOCE01000007.1"/>
</dbReference>
<keyword evidence="2" id="KW-0964">Secreted</keyword>
<evidence type="ECO:0000313" key="5">
    <source>
        <dbReference type="Proteomes" id="UP000198761"/>
    </source>
</evidence>
<name>A0A1H8J0M3_9RHOB</name>
<dbReference type="AlphaFoldDB" id="A0A1H8J0M3"/>
<keyword evidence="5" id="KW-1185">Reference proteome</keyword>
<dbReference type="InterPro" id="IPR001343">
    <property type="entry name" value="Hemolysn_Ca-bd"/>
</dbReference>
<dbReference type="GO" id="GO:0005576">
    <property type="term" value="C:extracellular region"/>
    <property type="evidence" value="ECO:0007669"/>
    <property type="project" value="UniProtKB-SubCell"/>
</dbReference>
<dbReference type="SUPFAM" id="SSF51120">
    <property type="entry name" value="beta-Roll"/>
    <property type="match status" value="1"/>
</dbReference>
<accession>A0A1H8J0M3</accession>
<dbReference type="Proteomes" id="UP000198761">
    <property type="component" value="Unassembled WGS sequence"/>
</dbReference>
<dbReference type="Pfam" id="PF00353">
    <property type="entry name" value="HemolysinCabind"/>
    <property type="match status" value="2"/>
</dbReference>
<protein>
    <submittedName>
        <fullName evidence="4">Hemolysin-type calcium-binding repeat-containing protein</fullName>
    </submittedName>
</protein>